<evidence type="ECO:0000256" key="2">
    <source>
        <dbReference type="ARBA" id="ARBA00023002"/>
    </source>
</evidence>
<evidence type="ECO:0000259" key="3">
    <source>
        <dbReference type="SMART" id="SM00822"/>
    </source>
</evidence>
<dbReference type="InterPro" id="IPR057326">
    <property type="entry name" value="KR_dom"/>
</dbReference>
<evidence type="ECO:0000313" key="4">
    <source>
        <dbReference type="EMBL" id="GGJ41232.1"/>
    </source>
</evidence>
<dbReference type="Pfam" id="PF13561">
    <property type="entry name" value="adh_short_C2"/>
    <property type="match status" value="1"/>
</dbReference>
<evidence type="ECO:0000313" key="5">
    <source>
        <dbReference type="Proteomes" id="UP000657574"/>
    </source>
</evidence>
<proteinExistence type="inferred from homology"/>
<dbReference type="AlphaFoldDB" id="A0A917L3L7"/>
<feature type="domain" description="Ketoreductase" evidence="3">
    <location>
        <begin position="20"/>
        <end position="199"/>
    </location>
</feature>
<keyword evidence="2" id="KW-0560">Oxidoreductase</keyword>
<dbReference type="PROSITE" id="PS00061">
    <property type="entry name" value="ADH_SHORT"/>
    <property type="match status" value="1"/>
</dbReference>
<dbReference type="Proteomes" id="UP000657574">
    <property type="component" value="Unassembled WGS sequence"/>
</dbReference>
<name>A0A917L3L7_9ACTN</name>
<dbReference type="InterPro" id="IPR020904">
    <property type="entry name" value="Sc_DH/Rdtase_CS"/>
</dbReference>
<dbReference type="EMBL" id="BMQA01000025">
    <property type="protein sequence ID" value="GGJ41232.1"/>
    <property type="molecule type" value="Genomic_DNA"/>
</dbReference>
<dbReference type="PRINTS" id="PR00080">
    <property type="entry name" value="SDRFAMILY"/>
</dbReference>
<dbReference type="PANTHER" id="PTHR42760">
    <property type="entry name" value="SHORT-CHAIN DEHYDROGENASES/REDUCTASES FAMILY MEMBER"/>
    <property type="match status" value="1"/>
</dbReference>
<comment type="caution">
    <text evidence="4">The sequence shown here is derived from an EMBL/GenBank/DDBJ whole genome shotgun (WGS) entry which is preliminary data.</text>
</comment>
<reference evidence="4" key="1">
    <citation type="journal article" date="2014" name="Int. J. Syst. Evol. Microbiol.">
        <title>Complete genome sequence of Corynebacterium casei LMG S-19264T (=DSM 44701T), isolated from a smear-ripened cheese.</title>
        <authorList>
            <consortium name="US DOE Joint Genome Institute (JGI-PGF)"/>
            <person name="Walter F."/>
            <person name="Albersmeier A."/>
            <person name="Kalinowski J."/>
            <person name="Ruckert C."/>
        </authorList>
    </citation>
    <scope>NUCLEOTIDE SEQUENCE</scope>
    <source>
        <strain evidence="4">JCM 3086</strain>
    </source>
</reference>
<organism evidence="4 5">
    <name type="scientific">Streptomyces brasiliensis</name>
    <dbReference type="NCBI Taxonomy" id="1954"/>
    <lineage>
        <taxon>Bacteria</taxon>
        <taxon>Bacillati</taxon>
        <taxon>Actinomycetota</taxon>
        <taxon>Actinomycetes</taxon>
        <taxon>Kitasatosporales</taxon>
        <taxon>Streptomycetaceae</taxon>
        <taxon>Streptomyces</taxon>
    </lineage>
</organism>
<dbReference type="RefSeq" id="WP_189314427.1">
    <property type="nucleotide sequence ID" value="NZ_BMQA01000025.1"/>
</dbReference>
<protein>
    <submittedName>
        <fullName evidence="4">Short-chain dehydrogenase</fullName>
    </submittedName>
</protein>
<keyword evidence="5" id="KW-1185">Reference proteome</keyword>
<gene>
    <name evidence="4" type="ORF">GCM10010121_060360</name>
</gene>
<dbReference type="NCBIfam" id="NF005559">
    <property type="entry name" value="PRK07231.1"/>
    <property type="match status" value="1"/>
</dbReference>
<dbReference type="PANTHER" id="PTHR42760:SF133">
    <property type="entry name" value="3-OXOACYL-[ACYL-CARRIER-PROTEIN] REDUCTASE"/>
    <property type="match status" value="1"/>
</dbReference>
<accession>A0A917L3L7</accession>
<dbReference type="InterPro" id="IPR036291">
    <property type="entry name" value="NAD(P)-bd_dom_sf"/>
</dbReference>
<sequence>MASGQSAPRTGVEQFSLTGKVAIVTGASSGLGAGFARALAAAGADVVLAARRVDRLQAIAQEAEKSGVRALPVRCDIVSPDDCAAVVDRAVAEFGAVDVLVNNAGVGTAVPALRETPEEFRRVVDVNLMGAYWMAQSCARVMRPGSSIINVASALALVKPFAPQAAYVASKAGLVGLTRDLAQQWSGRKGIRVNAIAPGYFATDMTEPIPRPALAEFLEHSTSLKRLGEPHELDGVVVFLAGDASTYVTGITLPVDGGMSGH</sequence>
<dbReference type="InterPro" id="IPR002347">
    <property type="entry name" value="SDR_fam"/>
</dbReference>
<reference evidence="4" key="2">
    <citation type="submission" date="2020-09" db="EMBL/GenBank/DDBJ databases">
        <authorList>
            <person name="Sun Q."/>
            <person name="Ohkuma M."/>
        </authorList>
    </citation>
    <scope>NUCLEOTIDE SEQUENCE</scope>
    <source>
        <strain evidence="4">JCM 3086</strain>
    </source>
</reference>
<dbReference type="SUPFAM" id="SSF51735">
    <property type="entry name" value="NAD(P)-binding Rossmann-fold domains"/>
    <property type="match status" value="1"/>
</dbReference>
<dbReference type="FunFam" id="3.40.50.720:FF:000084">
    <property type="entry name" value="Short-chain dehydrogenase reductase"/>
    <property type="match status" value="1"/>
</dbReference>
<dbReference type="SMART" id="SM00822">
    <property type="entry name" value="PKS_KR"/>
    <property type="match status" value="1"/>
</dbReference>
<dbReference type="PRINTS" id="PR00081">
    <property type="entry name" value="GDHRDH"/>
</dbReference>
<evidence type="ECO:0000256" key="1">
    <source>
        <dbReference type="ARBA" id="ARBA00006484"/>
    </source>
</evidence>
<comment type="similarity">
    <text evidence="1">Belongs to the short-chain dehydrogenases/reductases (SDR) family.</text>
</comment>
<dbReference type="Gene3D" id="3.40.50.720">
    <property type="entry name" value="NAD(P)-binding Rossmann-like Domain"/>
    <property type="match status" value="1"/>
</dbReference>
<dbReference type="GO" id="GO:0016616">
    <property type="term" value="F:oxidoreductase activity, acting on the CH-OH group of donors, NAD or NADP as acceptor"/>
    <property type="evidence" value="ECO:0007669"/>
    <property type="project" value="TreeGrafter"/>
</dbReference>